<feature type="transmembrane region" description="Helical" evidence="1">
    <location>
        <begin position="222"/>
        <end position="244"/>
    </location>
</feature>
<evidence type="ECO:0000313" key="2">
    <source>
        <dbReference type="EMBL" id="SUG70995.1"/>
    </source>
</evidence>
<dbReference type="EMBL" id="UGXK01000001">
    <property type="protein sequence ID" value="SUG70995.1"/>
    <property type="molecule type" value="Genomic_DNA"/>
</dbReference>
<protein>
    <submittedName>
        <fullName evidence="2">O-antigen polymerase</fullName>
    </submittedName>
</protein>
<feature type="transmembrane region" description="Helical" evidence="1">
    <location>
        <begin position="339"/>
        <end position="365"/>
    </location>
</feature>
<dbReference type="Proteomes" id="UP000255534">
    <property type="component" value="Unassembled WGS sequence"/>
</dbReference>
<keyword evidence="1" id="KW-1133">Transmembrane helix</keyword>
<feature type="transmembrane region" description="Helical" evidence="1">
    <location>
        <begin position="302"/>
        <end position="327"/>
    </location>
</feature>
<feature type="transmembrane region" description="Helical" evidence="1">
    <location>
        <begin position="48"/>
        <end position="67"/>
    </location>
</feature>
<evidence type="ECO:0000256" key="1">
    <source>
        <dbReference type="SAM" id="Phobius"/>
    </source>
</evidence>
<proteinExistence type="predicted"/>
<feature type="transmembrane region" description="Helical" evidence="1">
    <location>
        <begin position="187"/>
        <end position="215"/>
    </location>
</feature>
<feature type="transmembrane region" description="Helical" evidence="1">
    <location>
        <begin position="110"/>
        <end position="132"/>
    </location>
</feature>
<keyword evidence="1" id="KW-0812">Transmembrane</keyword>
<feature type="transmembrane region" description="Helical" evidence="1">
    <location>
        <begin position="20"/>
        <end position="41"/>
    </location>
</feature>
<name>A0A379US95_SALET</name>
<feature type="transmembrane region" description="Helical" evidence="1">
    <location>
        <begin position="79"/>
        <end position="98"/>
    </location>
</feature>
<sequence>MSVAYSLVFFLSTLYFTTSFSFYGFSFYGWVVAFLFLLPLLQGVKLKSLLIVIIPIISILSIFLSNGHELDSRIFNVKLNGVLLITFGAFYFFTTSNMSTKINATKLYKIIGYVMVFHIFVALVQFVSWYVFSIDLDISNYFGGDGHRAFYYGVYRITGVFDEPAIYSTFILSFIYLRYYLKGKNDLLNYIGVCTVFMSLSFAGIIIALIFLLISEGVRKKIIFILIMLSLIMISIIIIFPEIIDSILVRMDTLQSGNDGSTNLKYQFISFWLENEQRILFGNGMVGYYDGKPKFFESSFDLTFIMTTFTTFGVLFSVPMLFILYYLLLKGRGKKRNLLLLLLSLKITTVIFPYFWVLSGIIFTYERAKDNS</sequence>
<dbReference type="AlphaFoldDB" id="A0A379US95"/>
<keyword evidence="1" id="KW-0472">Membrane</keyword>
<organism evidence="2 3">
    <name type="scientific">Salmonella enterica I</name>
    <dbReference type="NCBI Taxonomy" id="59201"/>
    <lineage>
        <taxon>Bacteria</taxon>
        <taxon>Pseudomonadati</taxon>
        <taxon>Pseudomonadota</taxon>
        <taxon>Gammaproteobacteria</taxon>
        <taxon>Enterobacterales</taxon>
        <taxon>Enterobacteriaceae</taxon>
        <taxon>Salmonella</taxon>
    </lineage>
</organism>
<evidence type="ECO:0000313" key="3">
    <source>
        <dbReference type="Proteomes" id="UP000255534"/>
    </source>
</evidence>
<reference evidence="2 3" key="1">
    <citation type="submission" date="2018-06" db="EMBL/GenBank/DDBJ databases">
        <authorList>
            <consortium name="Pathogen Informatics"/>
            <person name="Doyle S."/>
        </authorList>
    </citation>
    <scope>NUCLEOTIDE SEQUENCE [LARGE SCALE GENOMIC DNA]</scope>
    <source>
        <strain evidence="2 3">NCTC5798</strain>
    </source>
</reference>
<gene>
    <name evidence="2" type="ORF">NCTC5798_02136</name>
</gene>
<accession>A0A379US95</accession>